<feature type="transmembrane region" description="Helical" evidence="5">
    <location>
        <begin position="345"/>
        <end position="367"/>
    </location>
</feature>
<feature type="transmembrane region" description="Helical" evidence="5">
    <location>
        <begin position="139"/>
        <end position="160"/>
    </location>
</feature>
<proteinExistence type="predicted"/>
<name>A0A840A806_9PROT</name>
<reference evidence="7 8" key="1">
    <citation type="submission" date="2020-08" db="EMBL/GenBank/DDBJ databases">
        <title>Genomic Encyclopedia of Type Strains, Phase IV (KMG-IV): sequencing the most valuable type-strain genomes for metagenomic binning, comparative biology and taxonomic classification.</title>
        <authorList>
            <person name="Goeker M."/>
        </authorList>
    </citation>
    <scope>NUCLEOTIDE SEQUENCE [LARGE SCALE GENOMIC DNA]</scope>
    <source>
        <strain evidence="7 8">DSM 19979</strain>
    </source>
</reference>
<keyword evidence="8" id="KW-1185">Reference proteome</keyword>
<sequence length="426" mass="44703">MSTALASASPFTTAGSAAPGRLVLAIMVVALFNYLGARISLAPPDPSAILSGSNPVNTAIQAAVLLLGLGFALRHPGRVARLALAAWPFLLLFALAGASILWSQAPGQSLRRSVAVAAQMLFLFLMFSGLGLHRAMRFFLGVVLLTVALGLLEALLRPAIGFDEGFYSNAIRGVFLQKNGFGTALLHGMLALSFLMLAAGRLTGRHMAIALLLLVMLVLARSSTALVLALLVLGLTLAWLAARAGGAWLALLLLGVGGFTAAALGFAGAFGTEGFFDLLGKEETLTGRTDIWASVDRAIAQRPLLGHGFAAFWLQGLTPAELIWLDLQWPAPDSHSGWREVVLQLGWVGFAVLAAAAALSLAVALWRLAGPRRALGYWVLVLLLVGVIHANTEAALLRGDGLLILWVLGWLGLVAPEGARELARPG</sequence>
<evidence type="ECO:0000313" key="7">
    <source>
        <dbReference type="EMBL" id="MBB3897237.1"/>
    </source>
</evidence>
<dbReference type="GO" id="GO:0016020">
    <property type="term" value="C:membrane"/>
    <property type="evidence" value="ECO:0007669"/>
    <property type="project" value="UniProtKB-SubCell"/>
</dbReference>
<dbReference type="PANTHER" id="PTHR37422">
    <property type="entry name" value="TEICHURONIC ACID BIOSYNTHESIS PROTEIN TUAE"/>
    <property type="match status" value="1"/>
</dbReference>
<gene>
    <name evidence="7" type="ORF">GGQ83_000663</name>
</gene>
<dbReference type="Pfam" id="PF04932">
    <property type="entry name" value="Wzy_C"/>
    <property type="match status" value="1"/>
</dbReference>
<dbReference type="InterPro" id="IPR051533">
    <property type="entry name" value="WaaL-like"/>
</dbReference>
<feature type="transmembrane region" description="Helical" evidence="5">
    <location>
        <begin position="211"/>
        <end position="241"/>
    </location>
</feature>
<dbReference type="GO" id="GO:0016874">
    <property type="term" value="F:ligase activity"/>
    <property type="evidence" value="ECO:0007669"/>
    <property type="project" value="UniProtKB-KW"/>
</dbReference>
<protein>
    <submittedName>
        <fullName evidence="7">O-antigen ligase</fullName>
    </submittedName>
</protein>
<dbReference type="RefSeq" id="WP_184382166.1">
    <property type="nucleotide sequence ID" value="NZ_JACIDJ010000001.1"/>
</dbReference>
<feature type="transmembrane region" description="Helical" evidence="5">
    <location>
        <begin position="180"/>
        <end position="199"/>
    </location>
</feature>
<evidence type="ECO:0000256" key="4">
    <source>
        <dbReference type="ARBA" id="ARBA00023136"/>
    </source>
</evidence>
<keyword evidence="3 5" id="KW-1133">Transmembrane helix</keyword>
<feature type="transmembrane region" description="Helical" evidence="5">
    <location>
        <begin position="55"/>
        <end position="73"/>
    </location>
</feature>
<keyword evidence="4 5" id="KW-0472">Membrane</keyword>
<feature type="transmembrane region" description="Helical" evidence="5">
    <location>
        <begin position="12"/>
        <end position="35"/>
    </location>
</feature>
<evidence type="ECO:0000256" key="2">
    <source>
        <dbReference type="ARBA" id="ARBA00022692"/>
    </source>
</evidence>
<dbReference type="EMBL" id="JACIDJ010000001">
    <property type="protein sequence ID" value="MBB3897237.1"/>
    <property type="molecule type" value="Genomic_DNA"/>
</dbReference>
<evidence type="ECO:0000313" key="8">
    <source>
        <dbReference type="Proteomes" id="UP000553193"/>
    </source>
</evidence>
<accession>A0A840A806</accession>
<evidence type="ECO:0000256" key="5">
    <source>
        <dbReference type="SAM" id="Phobius"/>
    </source>
</evidence>
<evidence type="ECO:0000259" key="6">
    <source>
        <dbReference type="Pfam" id="PF04932"/>
    </source>
</evidence>
<feature type="domain" description="O-antigen ligase-related" evidence="6">
    <location>
        <begin position="209"/>
        <end position="353"/>
    </location>
</feature>
<feature type="transmembrane region" description="Helical" evidence="5">
    <location>
        <begin position="374"/>
        <end position="390"/>
    </location>
</feature>
<feature type="transmembrane region" description="Helical" evidence="5">
    <location>
        <begin position="114"/>
        <end position="132"/>
    </location>
</feature>
<dbReference type="AlphaFoldDB" id="A0A840A806"/>
<comment type="caution">
    <text evidence="7">The sequence shown here is derived from an EMBL/GenBank/DDBJ whole genome shotgun (WGS) entry which is preliminary data.</text>
</comment>
<keyword evidence="2 5" id="KW-0812">Transmembrane</keyword>
<feature type="transmembrane region" description="Helical" evidence="5">
    <location>
        <begin position="304"/>
        <end position="325"/>
    </location>
</feature>
<feature type="transmembrane region" description="Helical" evidence="5">
    <location>
        <begin position="82"/>
        <end position="102"/>
    </location>
</feature>
<dbReference type="Proteomes" id="UP000553193">
    <property type="component" value="Unassembled WGS sequence"/>
</dbReference>
<organism evidence="7 8">
    <name type="scientific">Roseococcus suduntuyensis</name>
    <dbReference type="NCBI Taxonomy" id="455361"/>
    <lineage>
        <taxon>Bacteria</taxon>
        <taxon>Pseudomonadati</taxon>
        <taxon>Pseudomonadota</taxon>
        <taxon>Alphaproteobacteria</taxon>
        <taxon>Acetobacterales</taxon>
        <taxon>Roseomonadaceae</taxon>
        <taxon>Roseococcus</taxon>
    </lineage>
</organism>
<evidence type="ECO:0000256" key="3">
    <source>
        <dbReference type="ARBA" id="ARBA00022989"/>
    </source>
</evidence>
<dbReference type="InterPro" id="IPR007016">
    <property type="entry name" value="O-antigen_ligase-rel_domated"/>
</dbReference>
<dbReference type="PANTHER" id="PTHR37422:SF21">
    <property type="entry name" value="EXOQ-LIKE PROTEIN"/>
    <property type="match status" value="1"/>
</dbReference>
<keyword evidence="7" id="KW-0436">Ligase</keyword>
<feature type="transmembrane region" description="Helical" evidence="5">
    <location>
        <begin position="247"/>
        <end position="271"/>
    </location>
</feature>
<evidence type="ECO:0000256" key="1">
    <source>
        <dbReference type="ARBA" id="ARBA00004141"/>
    </source>
</evidence>
<comment type="subcellular location">
    <subcellularLocation>
        <location evidence="1">Membrane</location>
        <topology evidence="1">Multi-pass membrane protein</topology>
    </subcellularLocation>
</comment>